<organism evidence="10 11">
    <name type="scientific">Acinetobacter indicus</name>
    <dbReference type="NCBI Taxonomy" id="756892"/>
    <lineage>
        <taxon>Bacteria</taxon>
        <taxon>Pseudomonadati</taxon>
        <taxon>Pseudomonadota</taxon>
        <taxon>Gammaproteobacteria</taxon>
        <taxon>Moraxellales</taxon>
        <taxon>Moraxellaceae</taxon>
        <taxon>Acinetobacter</taxon>
    </lineage>
</organism>
<dbReference type="Pfam" id="PF07282">
    <property type="entry name" value="Cas12f1-like_TNB"/>
    <property type="match status" value="1"/>
</dbReference>
<dbReference type="Pfam" id="PF12323">
    <property type="entry name" value="HTH_OrfB_IS605"/>
    <property type="match status" value="1"/>
</dbReference>
<evidence type="ECO:0000259" key="8">
    <source>
        <dbReference type="Pfam" id="PF07282"/>
    </source>
</evidence>
<dbReference type="AlphaFoldDB" id="A0A6C0XYH4"/>
<keyword evidence="6" id="KW-0233">DNA recombination</keyword>
<keyword evidence="5" id="KW-0238">DNA-binding</keyword>
<evidence type="ECO:0000256" key="6">
    <source>
        <dbReference type="ARBA" id="ARBA00023172"/>
    </source>
</evidence>
<reference evidence="10 11" key="1">
    <citation type="submission" date="2019-09" db="EMBL/GenBank/DDBJ databases">
        <title>Non-baumannii Acinetobacter spp. carrying blaNDM-1 isolated in China.</title>
        <authorList>
            <person name="Cui C."/>
            <person name="Chen C."/>
            <person name="Sun J."/>
            <person name="Liu Y."/>
        </authorList>
    </citation>
    <scope>NUCLEOTIDE SEQUENCE [LARGE SCALE GENOMIC DNA]</scope>
    <source>
        <strain evidence="10 11">B18</strain>
    </source>
</reference>
<dbReference type="GO" id="GO:0006310">
    <property type="term" value="P:DNA recombination"/>
    <property type="evidence" value="ECO:0007669"/>
    <property type="project" value="UniProtKB-KW"/>
</dbReference>
<name>A0A6C0XYH4_9GAMM</name>
<accession>A0A6C0XYH4</accession>
<dbReference type="GO" id="GO:0003677">
    <property type="term" value="F:DNA binding"/>
    <property type="evidence" value="ECO:0007669"/>
    <property type="project" value="UniProtKB-KW"/>
</dbReference>
<dbReference type="Proteomes" id="UP000503440">
    <property type="component" value="Chromosome"/>
</dbReference>
<dbReference type="InterPro" id="IPR021027">
    <property type="entry name" value="Transposase_put_HTH"/>
</dbReference>
<evidence type="ECO:0000256" key="3">
    <source>
        <dbReference type="ARBA" id="ARBA00022723"/>
    </source>
</evidence>
<keyword evidence="3" id="KW-0479">Metal-binding</keyword>
<dbReference type="EMBL" id="CP044455">
    <property type="protein sequence ID" value="QIC69006.1"/>
    <property type="molecule type" value="Genomic_DNA"/>
</dbReference>
<sequence>MLTGIRLRAYPTEHQKLILSQWMGCARFIWNAKCDEDKYYRGFARKFTPYNHYYETQDQKYSHFKSNELSSWLAKCPSTIQKNSTVNWFNTLKKSIKGVCGRPRRKKKSDKGSVHLTSDLFEFRVENNKRKLFIGGKKFNIGALNFKAHAEFKEPKSIHISKEHGQYFIGFCYKDDVEIAEFDGKKFNADKYSEKHLKRLRDMNEEQLQKVVVGIDRGVTIPVHAGHEQFDFSKEQKNHLSKADRYIKRLQKRLARQVKGSNRRAKIKHRLAVHHAKKANIRKDFAHKTSRSLANGFGQVFIFEKLNTKQMTKKPNPKKDEFGRFIPNKAKAKAGLNKAILNVGWHRISEFLKYKSVKLGKAVFTVHASYTSQECASCGHTHPDNRKSQDRFNCVSCGHADNADHNASIVIKNRAIKLVLDCGTQLDGNYLSSSGRGGVRKTTRGVKTSFRSTVEASKEMCAT</sequence>
<dbReference type="InterPro" id="IPR010095">
    <property type="entry name" value="Cas12f1-like_TNB"/>
</dbReference>
<keyword evidence="4" id="KW-0862">Zinc</keyword>
<dbReference type="NCBIfam" id="NF040570">
    <property type="entry name" value="guided_TnpB"/>
    <property type="match status" value="1"/>
</dbReference>
<gene>
    <name evidence="10" type="ORF">FSC09_00455</name>
</gene>
<proteinExistence type="inferred from homology"/>
<evidence type="ECO:0000256" key="2">
    <source>
        <dbReference type="ARBA" id="ARBA00022578"/>
    </source>
</evidence>
<evidence type="ECO:0000256" key="1">
    <source>
        <dbReference type="ARBA" id="ARBA00008761"/>
    </source>
</evidence>
<evidence type="ECO:0000259" key="7">
    <source>
        <dbReference type="Pfam" id="PF01385"/>
    </source>
</evidence>
<comment type="similarity">
    <text evidence="1">In the C-terminal section; belongs to the transposase 35 family.</text>
</comment>
<evidence type="ECO:0000313" key="11">
    <source>
        <dbReference type="Proteomes" id="UP000503440"/>
    </source>
</evidence>
<protein>
    <submittedName>
        <fullName evidence="10">IS200/IS605 family element transposase accessory protein TnpB</fullName>
    </submittedName>
</protein>
<dbReference type="InterPro" id="IPR001959">
    <property type="entry name" value="Transposase"/>
</dbReference>
<evidence type="ECO:0000259" key="9">
    <source>
        <dbReference type="Pfam" id="PF12323"/>
    </source>
</evidence>
<feature type="domain" description="Cas12f1-like TNB" evidence="8">
    <location>
        <begin position="345"/>
        <end position="411"/>
    </location>
</feature>
<feature type="domain" description="Transposase putative helix-turn-helix" evidence="9">
    <location>
        <begin position="1"/>
        <end position="31"/>
    </location>
</feature>
<dbReference type="GO" id="GO:0032196">
    <property type="term" value="P:transposition"/>
    <property type="evidence" value="ECO:0007669"/>
    <property type="project" value="UniProtKB-KW"/>
</dbReference>
<evidence type="ECO:0000256" key="4">
    <source>
        <dbReference type="ARBA" id="ARBA00022833"/>
    </source>
</evidence>
<dbReference type="Pfam" id="PF01385">
    <property type="entry name" value="OrfB_IS605"/>
    <property type="match status" value="1"/>
</dbReference>
<dbReference type="RefSeq" id="WP_163145366.1">
    <property type="nucleotide sequence ID" value="NZ_CP044455.1"/>
</dbReference>
<evidence type="ECO:0000256" key="5">
    <source>
        <dbReference type="ARBA" id="ARBA00023125"/>
    </source>
</evidence>
<keyword evidence="2" id="KW-0815">Transposition</keyword>
<evidence type="ECO:0000313" key="10">
    <source>
        <dbReference type="EMBL" id="QIC69006.1"/>
    </source>
</evidence>
<dbReference type="GO" id="GO:0046872">
    <property type="term" value="F:metal ion binding"/>
    <property type="evidence" value="ECO:0007669"/>
    <property type="project" value="UniProtKB-KW"/>
</dbReference>
<feature type="domain" description="Probable transposase IS891/IS1136/IS1341" evidence="7">
    <location>
        <begin position="204"/>
        <end position="313"/>
    </location>
</feature>